<dbReference type="SUPFAM" id="SSF47203">
    <property type="entry name" value="Acyl-CoA dehydrogenase C-terminal domain-like"/>
    <property type="match status" value="1"/>
</dbReference>
<reference evidence="4 5" key="1">
    <citation type="submission" date="2019-10" db="EMBL/GenBank/DDBJ databases">
        <title>Nocardioides novel species isolated from the excrement of Marmot.</title>
        <authorList>
            <person name="Zhang G."/>
        </authorList>
    </citation>
    <scope>NUCLEOTIDE SEQUENCE [LARGE SCALE GENOMIC DNA]</scope>
    <source>
        <strain evidence="5">zg-579</strain>
    </source>
</reference>
<dbReference type="Pfam" id="PF02771">
    <property type="entry name" value="Acyl-CoA_dh_N"/>
    <property type="match status" value="1"/>
</dbReference>
<evidence type="ECO:0000313" key="4">
    <source>
        <dbReference type="EMBL" id="MTB93894.1"/>
    </source>
</evidence>
<dbReference type="AlphaFoldDB" id="A0A6I3J4I2"/>
<dbReference type="Proteomes" id="UP000433406">
    <property type="component" value="Unassembled WGS sequence"/>
</dbReference>
<keyword evidence="5" id="KW-1185">Reference proteome</keyword>
<gene>
    <name evidence="4" type="ORF">GGQ22_02255</name>
</gene>
<proteinExistence type="predicted"/>
<evidence type="ECO:0000259" key="3">
    <source>
        <dbReference type="Pfam" id="PF08028"/>
    </source>
</evidence>
<evidence type="ECO:0008006" key="6">
    <source>
        <dbReference type="Google" id="ProtNLM"/>
    </source>
</evidence>
<dbReference type="EMBL" id="WLCI01000002">
    <property type="protein sequence ID" value="MTB93894.1"/>
    <property type="molecule type" value="Genomic_DNA"/>
</dbReference>
<comment type="caution">
    <text evidence="4">The sequence shown here is derived from an EMBL/GenBank/DDBJ whole genome shotgun (WGS) entry which is preliminary data.</text>
</comment>
<feature type="domain" description="Acyl-CoA dehydrogenase/oxidase N-terminal" evidence="2">
    <location>
        <begin position="19"/>
        <end position="100"/>
    </location>
</feature>
<dbReference type="InterPro" id="IPR013786">
    <property type="entry name" value="AcylCoA_DH/ox_N"/>
</dbReference>
<name>A0A6I3J4I2_9ACTN</name>
<dbReference type="SUPFAM" id="SSF56645">
    <property type="entry name" value="Acyl-CoA dehydrogenase NM domain-like"/>
    <property type="match status" value="1"/>
</dbReference>
<sequence length="433" mass="47114">MSINTDLTPPTADLAGVTHEVLVQRARDLTELVRSQADESEERGYYSEQLHEEFLAAGFYHILTPKKYGGLELGLDTFAEVMVEIGRGDPSTAWCLGLGLGHTLTLASYWPEQAQAELFGNPRGYFRAPHRLVPEGTAEKVDGGWVVEGTWHYNSGIQYSSHFKGTARTVVDGKPAQIVVVVPTEQVEILPNWGGDQILGMRASGSNSVRVDKVLIPEHWAVNMDWRVGDRTDIAPGAALHGNAMYCGKIRTPFMVELASTVVGAAQAAIDEYGSMLRIKKTPPPRSLPRFQDTNHQRDFGLALSLADSSKHLLLAAARGYMDGVARWGAGIEEFDDLADSRLRAVTIEAGKLACDAVESIWRTGGSSQAAKGDRMQRYFRDVSMWRQHMGTQYMNQAPGLAQAYFGILESSTAQGLAHQAARAAAQPGGGTA</sequence>
<evidence type="ECO:0000313" key="5">
    <source>
        <dbReference type="Proteomes" id="UP000433406"/>
    </source>
</evidence>
<protein>
    <recommendedName>
        <fullName evidence="6">Acyl-CoA dehydrogenase</fullName>
    </recommendedName>
</protein>
<evidence type="ECO:0000259" key="2">
    <source>
        <dbReference type="Pfam" id="PF02771"/>
    </source>
</evidence>
<feature type="domain" description="Acyl-CoA dehydrogenase C-terminal" evidence="3">
    <location>
        <begin position="258"/>
        <end position="393"/>
    </location>
</feature>
<organism evidence="4 5">
    <name type="scientific">Nocardioides marmotae</name>
    <dbReference type="NCBI Taxonomy" id="2663857"/>
    <lineage>
        <taxon>Bacteria</taxon>
        <taxon>Bacillati</taxon>
        <taxon>Actinomycetota</taxon>
        <taxon>Actinomycetes</taxon>
        <taxon>Propionibacteriales</taxon>
        <taxon>Nocardioidaceae</taxon>
        <taxon>Nocardioides</taxon>
    </lineage>
</organism>
<accession>A0A6I3J4I2</accession>
<dbReference type="Gene3D" id="1.20.140.10">
    <property type="entry name" value="Butyryl-CoA Dehydrogenase, subunit A, domain 3"/>
    <property type="match status" value="1"/>
</dbReference>
<dbReference type="InterPro" id="IPR009100">
    <property type="entry name" value="AcylCoA_DH/oxidase_NM_dom_sf"/>
</dbReference>
<dbReference type="Gene3D" id="2.40.110.10">
    <property type="entry name" value="Butyryl-CoA Dehydrogenase, subunit A, domain 2"/>
    <property type="match status" value="1"/>
</dbReference>
<dbReference type="InterPro" id="IPR036250">
    <property type="entry name" value="AcylCo_DH-like_C"/>
</dbReference>
<keyword evidence="1" id="KW-0560">Oxidoreductase</keyword>
<dbReference type="RefSeq" id="WP_154613642.1">
    <property type="nucleotide sequence ID" value="NZ_CP053660.1"/>
</dbReference>
<dbReference type="Gene3D" id="1.10.540.10">
    <property type="entry name" value="Acyl-CoA dehydrogenase/oxidase, N-terminal domain"/>
    <property type="match status" value="1"/>
</dbReference>
<dbReference type="GO" id="GO:0003995">
    <property type="term" value="F:acyl-CoA dehydrogenase activity"/>
    <property type="evidence" value="ECO:0007669"/>
    <property type="project" value="TreeGrafter"/>
</dbReference>
<dbReference type="InterPro" id="IPR013107">
    <property type="entry name" value="Acyl-CoA_DH_C"/>
</dbReference>
<dbReference type="PANTHER" id="PTHR43884">
    <property type="entry name" value="ACYL-COA DEHYDROGENASE"/>
    <property type="match status" value="1"/>
</dbReference>
<dbReference type="PANTHER" id="PTHR43884:SF12">
    <property type="entry name" value="ISOVALERYL-COA DEHYDROGENASE, MITOCHONDRIAL-RELATED"/>
    <property type="match status" value="1"/>
</dbReference>
<evidence type="ECO:0000256" key="1">
    <source>
        <dbReference type="ARBA" id="ARBA00023002"/>
    </source>
</evidence>
<dbReference type="InterPro" id="IPR037069">
    <property type="entry name" value="AcylCoA_DH/ox_N_sf"/>
</dbReference>
<dbReference type="PIRSF" id="PIRSF016578">
    <property type="entry name" value="HsaA"/>
    <property type="match status" value="1"/>
</dbReference>
<dbReference type="GO" id="GO:0050660">
    <property type="term" value="F:flavin adenine dinucleotide binding"/>
    <property type="evidence" value="ECO:0007669"/>
    <property type="project" value="InterPro"/>
</dbReference>
<dbReference type="InterPro" id="IPR046373">
    <property type="entry name" value="Acyl-CoA_Oxase/DH_mid-dom_sf"/>
</dbReference>
<dbReference type="Pfam" id="PF08028">
    <property type="entry name" value="Acyl-CoA_dh_2"/>
    <property type="match status" value="1"/>
</dbReference>